<dbReference type="Proteomes" id="UP001549146">
    <property type="component" value="Unassembled WGS sequence"/>
</dbReference>
<organism evidence="1 2">
    <name type="scientific">Moheibacter stercoris</name>
    <dbReference type="NCBI Taxonomy" id="1628251"/>
    <lineage>
        <taxon>Bacteria</taxon>
        <taxon>Pseudomonadati</taxon>
        <taxon>Bacteroidota</taxon>
        <taxon>Flavobacteriia</taxon>
        <taxon>Flavobacteriales</taxon>
        <taxon>Weeksellaceae</taxon>
        <taxon>Moheibacter</taxon>
    </lineage>
</organism>
<evidence type="ECO:0000313" key="2">
    <source>
        <dbReference type="Proteomes" id="UP001549146"/>
    </source>
</evidence>
<name>A0ABV2LR45_9FLAO</name>
<evidence type="ECO:0000313" key="1">
    <source>
        <dbReference type="EMBL" id="MET3731036.1"/>
    </source>
</evidence>
<evidence type="ECO:0008006" key="3">
    <source>
        <dbReference type="Google" id="ProtNLM"/>
    </source>
</evidence>
<reference evidence="1 2" key="1">
    <citation type="submission" date="2024-06" db="EMBL/GenBank/DDBJ databases">
        <title>Genomic Encyclopedia of Type Strains, Phase IV (KMG-IV): sequencing the most valuable type-strain genomes for metagenomic binning, comparative biology and taxonomic classification.</title>
        <authorList>
            <person name="Goeker M."/>
        </authorList>
    </citation>
    <scope>NUCLEOTIDE SEQUENCE [LARGE SCALE GENOMIC DNA]</scope>
    <source>
        <strain evidence="1 2">DSM 29388</strain>
    </source>
</reference>
<sequence length="86" mass="10299">MDLTARKYKFIEDFIRMINSDQLTKLKELEELLYSDEITNSDVLPLSQDQIQYLDDIRKRHFSGDSESMSLEDFRKRFEDSYGISH</sequence>
<dbReference type="EMBL" id="JBEPMO010000002">
    <property type="protein sequence ID" value="MET3731036.1"/>
    <property type="molecule type" value="Genomic_DNA"/>
</dbReference>
<proteinExistence type="predicted"/>
<gene>
    <name evidence="1" type="ORF">ABID46_000595</name>
</gene>
<accession>A0ABV2LR45</accession>
<keyword evidence="2" id="KW-1185">Reference proteome</keyword>
<protein>
    <recommendedName>
        <fullName evidence="3">Addiction module component, TIGR02574 family</fullName>
    </recommendedName>
</protein>
<dbReference type="RefSeq" id="WP_354506918.1">
    <property type="nucleotide sequence ID" value="NZ_JBEPMO010000002.1"/>
</dbReference>
<comment type="caution">
    <text evidence="1">The sequence shown here is derived from an EMBL/GenBank/DDBJ whole genome shotgun (WGS) entry which is preliminary data.</text>
</comment>